<evidence type="ECO:0000313" key="7">
    <source>
        <dbReference type="RefSeq" id="XP_030379687.1"/>
    </source>
</evidence>
<dbReference type="AlphaFoldDB" id="A0A6J2TXQ6"/>
<dbReference type="GO" id="GO:0008270">
    <property type="term" value="F:zinc ion binding"/>
    <property type="evidence" value="ECO:0007669"/>
    <property type="project" value="UniProtKB-KW"/>
</dbReference>
<keyword evidence="2" id="KW-0863">Zinc-finger</keyword>
<sequence length="139" mass="15972">MENKNSQRKSLFVTCPFIDIHQVIRYRLWHHIQKCPANPNWVALNSATPSEVVAENIPPASKSPEPQPQPVKEAKAPEHPPNFPEVVCEDWDAEPPAAPFVLKKPRKDFGEMVVGIIRCQSRALRRHFRENDIFKTTKE</sequence>
<gene>
    <name evidence="7" type="primary">LOC115627934</name>
</gene>
<dbReference type="InterPro" id="IPR022776">
    <property type="entry name" value="TRM13/UPF0224_CHHC_Znf_dom"/>
</dbReference>
<reference evidence="7" key="1">
    <citation type="submission" date="2025-08" db="UniProtKB">
        <authorList>
            <consortium name="RefSeq"/>
        </authorList>
    </citation>
    <scope>IDENTIFICATION</scope>
    <source>
        <strain evidence="7">11010-0011.00</strain>
        <tissue evidence="7">Whole body</tissue>
    </source>
</reference>
<keyword evidence="3" id="KW-0862">Zinc</keyword>
<dbReference type="RefSeq" id="XP_030379687.1">
    <property type="nucleotide sequence ID" value="XM_030523827.1"/>
</dbReference>
<evidence type="ECO:0000256" key="3">
    <source>
        <dbReference type="ARBA" id="ARBA00022833"/>
    </source>
</evidence>
<protein>
    <submittedName>
        <fullName evidence="7">Uncharacterized protein LOC115627934</fullName>
    </submittedName>
</protein>
<organism evidence="6 7">
    <name type="scientific">Drosophila lebanonensis</name>
    <name type="common">Fruit fly</name>
    <name type="synonym">Scaptodrosophila lebanonensis</name>
    <dbReference type="NCBI Taxonomy" id="7225"/>
    <lineage>
        <taxon>Eukaryota</taxon>
        <taxon>Metazoa</taxon>
        <taxon>Ecdysozoa</taxon>
        <taxon>Arthropoda</taxon>
        <taxon>Hexapoda</taxon>
        <taxon>Insecta</taxon>
        <taxon>Pterygota</taxon>
        <taxon>Neoptera</taxon>
        <taxon>Endopterygota</taxon>
        <taxon>Diptera</taxon>
        <taxon>Brachycera</taxon>
        <taxon>Muscomorpha</taxon>
        <taxon>Ephydroidea</taxon>
        <taxon>Drosophilidae</taxon>
        <taxon>Scaptodrosophila</taxon>
    </lineage>
</organism>
<dbReference type="Proteomes" id="UP000504634">
    <property type="component" value="Unplaced"/>
</dbReference>
<evidence type="ECO:0000313" key="6">
    <source>
        <dbReference type="Proteomes" id="UP000504634"/>
    </source>
</evidence>
<name>A0A6J2TXQ6_DROLE</name>
<evidence type="ECO:0000256" key="2">
    <source>
        <dbReference type="ARBA" id="ARBA00022771"/>
    </source>
</evidence>
<proteinExistence type="predicted"/>
<keyword evidence="6" id="KW-1185">Reference proteome</keyword>
<feature type="domain" description="CHHC U11-48K-type" evidence="5">
    <location>
        <begin position="12"/>
        <end position="39"/>
    </location>
</feature>
<keyword evidence="1" id="KW-0479">Metal-binding</keyword>
<feature type="region of interest" description="Disordered" evidence="4">
    <location>
        <begin position="53"/>
        <end position="86"/>
    </location>
</feature>
<evidence type="ECO:0000259" key="5">
    <source>
        <dbReference type="PROSITE" id="PS51800"/>
    </source>
</evidence>
<evidence type="ECO:0000256" key="1">
    <source>
        <dbReference type="ARBA" id="ARBA00022723"/>
    </source>
</evidence>
<evidence type="ECO:0000256" key="4">
    <source>
        <dbReference type="SAM" id="MobiDB-lite"/>
    </source>
</evidence>
<accession>A0A6J2TXQ6</accession>
<dbReference type="GeneID" id="115627934"/>
<dbReference type="PROSITE" id="PS51800">
    <property type="entry name" value="ZF_CHHC_U11_48K"/>
    <property type="match status" value="1"/>
</dbReference>